<feature type="non-terminal residue" evidence="2">
    <location>
        <position position="306"/>
    </location>
</feature>
<protein>
    <recommendedName>
        <fullName evidence="1">Transglutaminase-like domain-containing protein</fullName>
    </recommendedName>
</protein>
<dbReference type="InterPro" id="IPR002931">
    <property type="entry name" value="Transglutaminase-like"/>
</dbReference>
<dbReference type="Pfam" id="PF01841">
    <property type="entry name" value="Transglut_core"/>
    <property type="match status" value="1"/>
</dbReference>
<evidence type="ECO:0000313" key="2">
    <source>
        <dbReference type="EMBL" id="SVC84787.1"/>
    </source>
</evidence>
<dbReference type="InterPro" id="IPR038765">
    <property type="entry name" value="Papain-like_cys_pep_sf"/>
</dbReference>
<dbReference type="SUPFAM" id="SSF54001">
    <property type="entry name" value="Cysteine proteinases"/>
    <property type="match status" value="1"/>
</dbReference>
<dbReference type="AlphaFoldDB" id="A0A382QIF7"/>
<gene>
    <name evidence="2" type="ORF">METZ01_LOCUS337641</name>
</gene>
<evidence type="ECO:0000259" key="1">
    <source>
        <dbReference type="Pfam" id="PF01841"/>
    </source>
</evidence>
<accession>A0A382QIF7</accession>
<feature type="domain" description="Transglutaminase-like" evidence="1">
    <location>
        <begin position="156"/>
        <end position="237"/>
    </location>
</feature>
<dbReference type="Gene3D" id="3.10.620.30">
    <property type="match status" value="1"/>
</dbReference>
<sequence>MPPPFSSNVIQVNPVPWANEKDRKRYIENDRLKFLTAEDYYNNKYPKRNITFSKVEHDRKNPNSPKPYTLYNVDVRTILNSKSFRLPEIRANPNYDDAIALEGLRWVMENINYTQLNDTGEIIPGIWQSNHRTKDIMDNVTAQGRIESLVLRAENWSFSYQTLGRKNGDCEDGAILLYDILRNAGIPAWKLRVTAGWWNPNPMQSVDPRGGGHIWLSYYVESQFWKSRRDDKWVILDWCDSPFTGTKVEDRIRHTEDKRYTVDYSFNEDYTWSLGKISNGILEHFGDCPAIQSDDFYWRKQCTCGS</sequence>
<name>A0A382QIF7_9ZZZZ</name>
<organism evidence="2">
    <name type="scientific">marine metagenome</name>
    <dbReference type="NCBI Taxonomy" id="408172"/>
    <lineage>
        <taxon>unclassified sequences</taxon>
        <taxon>metagenomes</taxon>
        <taxon>ecological metagenomes</taxon>
    </lineage>
</organism>
<proteinExistence type="predicted"/>
<dbReference type="EMBL" id="UINC01114466">
    <property type="protein sequence ID" value="SVC84787.1"/>
    <property type="molecule type" value="Genomic_DNA"/>
</dbReference>
<reference evidence="2" key="1">
    <citation type="submission" date="2018-05" db="EMBL/GenBank/DDBJ databases">
        <authorList>
            <person name="Lanie J.A."/>
            <person name="Ng W.-L."/>
            <person name="Kazmierczak K.M."/>
            <person name="Andrzejewski T.M."/>
            <person name="Davidsen T.M."/>
            <person name="Wayne K.J."/>
            <person name="Tettelin H."/>
            <person name="Glass J.I."/>
            <person name="Rusch D."/>
            <person name="Podicherti R."/>
            <person name="Tsui H.-C.T."/>
            <person name="Winkler M.E."/>
        </authorList>
    </citation>
    <scope>NUCLEOTIDE SEQUENCE</scope>
</reference>